<evidence type="ECO:0000313" key="2">
    <source>
        <dbReference type="EMBL" id="QRD05901.1"/>
    </source>
</evidence>
<name>A0A7U2I9U2_PHANO</name>
<accession>A0A7U2I9U2</accession>
<dbReference type="VEuPathDB" id="FungiDB:JI435_422900"/>
<proteinExistence type="predicted"/>
<feature type="region of interest" description="Disordered" evidence="1">
    <location>
        <begin position="1"/>
        <end position="50"/>
    </location>
</feature>
<sequence length="50" mass="5879">MEGKPRRTNDDIRNTRECVTDHTNTTPMRTLRDVPHTSRVQRFPLADSVR</sequence>
<feature type="compositionally biased region" description="Basic and acidic residues" evidence="1">
    <location>
        <begin position="1"/>
        <end position="20"/>
    </location>
</feature>
<dbReference type="EMBL" id="CP069041">
    <property type="protein sequence ID" value="QRD05901.1"/>
    <property type="molecule type" value="Genomic_DNA"/>
</dbReference>
<gene>
    <name evidence="2" type="ORF">JI435_422900</name>
</gene>
<reference evidence="3" key="1">
    <citation type="journal article" date="2021" name="BMC Genomics">
        <title>Chromosome-level genome assembly and manually-curated proteome of model necrotroph Parastagonospora nodorum Sn15 reveals a genome-wide trove of candidate effector homologs, and redundancy of virulence-related functions within an accessory chromosome.</title>
        <authorList>
            <person name="Bertazzoni S."/>
            <person name="Jones D.A.B."/>
            <person name="Phan H.T."/>
            <person name="Tan K.-C."/>
            <person name="Hane J.K."/>
        </authorList>
    </citation>
    <scope>NUCLEOTIDE SEQUENCE [LARGE SCALE GENOMIC DNA]</scope>
    <source>
        <strain evidence="3">SN15 / ATCC MYA-4574 / FGSC 10173)</strain>
    </source>
</reference>
<dbReference type="Proteomes" id="UP000663193">
    <property type="component" value="Chromosome 19"/>
</dbReference>
<keyword evidence="3" id="KW-1185">Reference proteome</keyword>
<protein>
    <submittedName>
        <fullName evidence="2">Uncharacterized protein</fullName>
    </submittedName>
</protein>
<organism evidence="2 3">
    <name type="scientific">Phaeosphaeria nodorum (strain SN15 / ATCC MYA-4574 / FGSC 10173)</name>
    <name type="common">Glume blotch fungus</name>
    <name type="synonym">Parastagonospora nodorum</name>
    <dbReference type="NCBI Taxonomy" id="321614"/>
    <lineage>
        <taxon>Eukaryota</taxon>
        <taxon>Fungi</taxon>
        <taxon>Dikarya</taxon>
        <taxon>Ascomycota</taxon>
        <taxon>Pezizomycotina</taxon>
        <taxon>Dothideomycetes</taxon>
        <taxon>Pleosporomycetidae</taxon>
        <taxon>Pleosporales</taxon>
        <taxon>Pleosporineae</taxon>
        <taxon>Phaeosphaeriaceae</taxon>
        <taxon>Parastagonospora</taxon>
    </lineage>
</organism>
<evidence type="ECO:0000313" key="3">
    <source>
        <dbReference type="Proteomes" id="UP000663193"/>
    </source>
</evidence>
<evidence type="ECO:0000256" key="1">
    <source>
        <dbReference type="SAM" id="MobiDB-lite"/>
    </source>
</evidence>
<dbReference type="AlphaFoldDB" id="A0A7U2I9U2"/>